<evidence type="ECO:0000313" key="1">
    <source>
        <dbReference type="EMBL" id="JAD53282.1"/>
    </source>
</evidence>
<sequence length="31" mass="3450">MTRLASSTSFITKLGTNPLYIYTHKSTCNCP</sequence>
<reference evidence="1" key="1">
    <citation type="submission" date="2014-09" db="EMBL/GenBank/DDBJ databases">
        <authorList>
            <person name="Magalhaes I.L.F."/>
            <person name="Oliveira U."/>
            <person name="Santos F.R."/>
            <person name="Vidigal T.H.D.A."/>
            <person name="Brescovit A.D."/>
            <person name="Santos A.J."/>
        </authorList>
    </citation>
    <scope>NUCLEOTIDE SEQUENCE</scope>
    <source>
        <tissue evidence="1">Shoot tissue taken approximately 20 cm above the soil surface</tissue>
    </source>
</reference>
<accession>A0A0A9B1S7</accession>
<dbReference type="EMBL" id="GBRH01244613">
    <property type="protein sequence ID" value="JAD53282.1"/>
    <property type="molecule type" value="Transcribed_RNA"/>
</dbReference>
<reference evidence="1" key="2">
    <citation type="journal article" date="2015" name="Data Brief">
        <title>Shoot transcriptome of the giant reed, Arundo donax.</title>
        <authorList>
            <person name="Barrero R.A."/>
            <person name="Guerrero F.D."/>
            <person name="Moolhuijzen P."/>
            <person name="Goolsby J.A."/>
            <person name="Tidwell J."/>
            <person name="Bellgard S.E."/>
            <person name="Bellgard M.I."/>
        </authorList>
    </citation>
    <scope>NUCLEOTIDE SEQUENCE</scope>
    <source>
        <tissue evidence="1">Shoot tissue taken approximately 20 cm above the soil surface</tissue>
    </source>
</reference>
<proteinExistence type="predicted"/>
<organism evidence="1">
    <name type="scientific">Arundo donax</name>
    <name type="common">Giant reed</name>
    <name type="synonym">Donax arundinaceus</name>
    <dbReference type="NCBI Taxonomy" id="35708"/>
    <lineage>
        <taxon>Eukaryota</taxon>
        <taxon>Viridiplantae</taxon>
        <taxon>Streptophyta</taxon>
        <taxon>Embryophyta</taxon>
        <taxon>Tracheophyta</taxon>
        <taxon>Spermatophyta</taxon>
        <taxon>Magnoliopsida</taxon>
        <taxon>Liliopsida</taxon>
        <taxon>Poales</taxon>
        <taxon>Poaceae</taxon>
        <taxon>PACMAD clade</taxon>
        <taxon>Arundinoideae</taxon>
        <taxon>Arundineae</taxon>
        <taxon>Arundo</taxon>
    </lineage>
</organism>
<protein>
    <submittedName>
        <fullName evidence="1">Uncharacterized protein</fullName>
    </submittedName>
</protein>
<name>A0A0A9B1S7_ARUDO</name>
<dbReference type="AlphaFoldDB" id="A0A0A9B1S7"/>